<reference evidence="1 2" key="1">
    <citation type="submission" date="2019-02" db="EMBL/GenBank/DDBJ databases">
        <title>Opniocepnalus argus genome.</title>
        <authorList>
            <person name="Zhou C."/>
            <person name="Xiao S."/>
        </authorList>
    </citation>
    <scope>NUCLEOTIDE SEQUENCE [LARGE SCALE GENOMIC DNA]</scope>
    <source>
        <strain evidence="1">OARG1902GOOAL</strain>
        <tissue evidence="1">Muscle</tissue>
    </source>
</reference>
<evidence type="ECO:0000313" key="1">
    <source>
        <dbReference type="EMBL" id="KAF3707165.1"/>
    </source>
</evidence>
<evidence type="ECO:0000313" key="2">
    <source>
        <dbReference type="Proteomes" id="UP000503349"/>
    </source>
</evidence>
<protein>
    <submittedName>
        <fullName evidence="1">Uncharacterized protein</fullName>
    </submittedName>
</protein>
<name>A0A6G1QXB4_CHAAH</name>
<dbReference type="AlphaFoldDB" id="A0A6G1QXB4"/>
<reference evidence="2" key="2">
    <citation type="submission" date="2019-02" db="EMBL/GenBank/DDBJ databases">
        <title>Opniocepnalus argus Var Kimnra genome.</title>
        <authorList>
            <person name="Zhou C."/>
            <person name="Xiao S."/>
        </authorList>
    </citation>
    <scope>NUCLEOTIDE SEQUENCE [LARGE SCALE GENOMIC DNA]</scope>
</reference>
<sequence length="55" mass="6195">MNLSAVFTLFYLVNIRREIFSSLPAKCLTVTNCGRLLLSRFLSSFCFVKISASCI</sequence>
<keyword evidence="2" id="KW-1185">Reference proteome</keyword>
<accession>A0A6G1QXB4</accession>
<dbReference type="EMBL" id="CM015712">
    <property type="protein sequence ID" value="KAF3707165.1"/>
    <property type="molecule type" value="Genomic_DNA"/>
</dbReference>
<gene>
    <name evidence="1" type="ORF">EXN66_Car000338</name>
</gene>
<dbReference type="Proteomes" id="UP000503349">
    <property type="component" value="Chromosome 1"/>
</dbReference>
<proteinExistence type="predicted"/>
<organism evidence="1 2">
    <name type="scientific">Channa argus</name>
    <name type="common">Northern snakehead</name>
    <name type="synonym">Ophicephalus argus</name>
    <dbReference type="NCBI Taxonomy" id="215402"/>
    <lineage>
        <taxon>Eukaryota</taxon>
        <taxon>Metazoa</taxon>
        <taxon>Chordata</taxon>
        <taxon>Craniata</taxon>
        <taxon>Vertebrata</taxon>
        <taxon>Euteleostomi</taxon>
        <taxon>Actinopterygii</taxon>
        <taxon>Neopterygii</taxon>
        <taxon>Teleostei</taxon>
        <taxon>Neoteleostei</taxon>
        <taxon>Acanthomorphata</taxon>
        <taxon>Anabantaria</taxon>
        <taxon>Anabantiformes</taxon>
        <taxon>Channoidei</taxon>
        <taxon>Channidae</taxon>
        <taxon>Channa</taxon>
    </lineage>
</organism>